<feature type="domain" description="Radical SAM core" evidence="11">
    <location>
        <begin position="8"/>
        <end position="232"/>
    </location>
</feature>
<evidence type="ECO:0000313" key="12">
    <source>
        <dbReference type="EMBL" id="CAG9334632.1"/>
    </source>
</evidence>
<protein>
    <recommendedName>
        <fullName evidence="11">Radical SAM core domain-containing protein</fullName>
    </recommendedName>
</protein>
<dbReference type="PROSITE" id="PS51918">
    <property type="entry name" value="RADICAL_SAM"/>
    <property type="match status" value="1"/>
</dbReference>
<dbReference type="PANTHER" id="PTHR22960">
    <property type="entry name" value="MOLYBDOPTERIN COFACTOR SYNTHESIS PROTEIN A"/>
    <property type="match status" value="1"/>
</dbReference>
<dbReference type="SFLD" id="SFLDS00029">
    <property type="entry name" value="Radical_SAM"/>
    <property type="match status" value="1"/>
</dbReference>
<dbReference type="NCBIfam" id="TIGR02666">
    <property type="entry name" value="moaA"/>
    <property type="match status" value="1"/>
</dbReference>
<dbReference type="Gene3D" id="3.20.20.70">
    <property type="entry name" value="Aldolase class I"/>
    <property type="match status" value="1"/>
</dbReference>
<dbReference type="GO" id="GO:0046872">
    <property type="term" value="F:metal ion binding"/>
    <property type="evidence" value="ECO:0007669"/>
    <property type="project" value="UniProtKB-KW"/>
</dbReference>
<keyword evidence="4" id="KW-0479">Metal-binding</keyword>
<dbReference type="InterPro" id="IPR007197">
    <property type="entry name" value="rSAM"/>
</dbReference>
<keyword evidence="7" id="KW-0411">Iron-sulfur</keyword>
<dbReference type="GO" id="GO:0061799">
    <property type="term" value="F:cyclic pyranopterin monophosphate synthase activity"/>
    <property type="evidence" value="ECO:0007669"/>
    <property type="project" value="TreeGrafter"/>
</dbReference>
<dbReference type="InterPro" id="IPR010505">
    <property type="entry name" value="MoaA_twitch"/>
</dbReference>
<evidence type="ECO:0000256" key="7">
    <source>
        <dbReference type="ARBA" id="ARBA00023014"/>
    </source>
</evidence>
<evidence type="ECO:0000256" key="2">
    <source>
        <dbReference type="ARBA" id="ARBA00022485"/>
    </source>
</evidence>
<keyword evidence="9" id="KW-0501">Molybdenum cofactor biosynthesis</keyword>
<reference evidence="12" key="1">
    <citation type="submission" date="2021-09" db="EMBL/GenBank/DDBJ databases">
        <authorList>
            <consortium name="AG Swart"/>
            <person name="Singh M."/>
            <person name="Singh A."/>
            <person name="Seah K."/>
            <person name="Emmerich C."/>
        </authorList>
    </citation>
    <scope>NUCLEOTIDE SEQUENCE</scope>
    <source>
        <strain evidence="12">ATCC30299</strain>
    </source>
</reference>
<dbReference type="AlphaFoldDB" id="A0AAU9KMS0"/>
<dbReference type="GO" id="GO:0005525">
    <property type="term" value="F:GTP binding"/>
    <property type="evidence" value="ECO:0007669"/>
    <property type="project" value="UniProtKB-KW"/>
</dbReference>
<keyword evidence="8" id="KW-0342">GTP-binding</keyword>
<keyword evidence="13" id="KW-1185">Reference proteome</keyword>
<dbReference type="CDD" id="cd01335">
    <property type="entry name" value="Radical_SAM"/>
    <property type="match status" value="1"/>
</dbReference>
<evidence type="ECO:0000313" key="13">
    <source>
        <dbReference type="Proteomes" id="UP001162131"/>
    </source>
</evidence>
<proteinExistence type="predicted"/>
<dbReference type="InterPro" id="IPR050105">
    <property type="entry name" value="MoCo_biosynth_MoaA/MoaC"/>
</dbReference>
<keyword evidence="10" id="KW-0456">Lyase</keyword>
<dbReference type="InterPro" id="IPR058240">
    <property type="entry name" value="rSAM_sf"/>
</dbReference>
<dbReference type="GO" id="GO:0061798">
    <property type="term" value="F:GTP 3',8'-cyclase activity"/>
    <property type="evidence" value="ECO:0007669"/>
    <property type="project" value="TreeGrafter"/>
</dbReference>
<accession>A0AAU9KMS0</accession>
<dbReference type="SFLD" id="SFLDG01386">
    <property type="entry name" value="main_SPASM_domain-containing"/>
    <property type="match status" value="1"/>
</dbReference>
<dbReference type="InterPro" id="IPR013483">
    <property type="entry name" value="MoaA"/>
</dbReference>
<gene>
    <name evidence="12" type="ORF">BSTOLATCC_MIC61243</name>
</gene>
<dbReference type="SFLD" id="SFLDG01067">
    <property type="entry name" value="SPASM/twitch_domain_containing"/>
    <property type="match status" value="1"/>
</dbReference>
<evidence type="ECO:0000256" key="3">
    <source>
        <dbReference type="ARBA" id="ARBA00022691"/>
    </source>
</evidence>
<keyword evidence="3" id="KW-0949">S-adenosyl-L-methionine</keyword>
<dbReference type="CDD" id="cd21117">
    <property type="entry name" value="Twitch_MoaA"/>
    <property type="match status" value="1"/>
</dbReference>
<dbReference type="GO" id="GO:0051539">
    <property type="term" value="F:4 iron, 4 sulfur cluster binding"/>
    <property type="evidence" value="ECO:0007669"/>
    <property type="project" value="UniProtKB-KW"/>
</dbReference>
<dbReference type="InterPro" id="IPR040064">
    <property type="entry name" value="MoaA-like"/>
</dbReference>
<dbReference type="SUPFAM" id="SSF102114">
    <property type="entry name" value="Radical SAM enzymes"/>
    <property type="match status" value="1"/>
</dbReference>
<evidence type="ECO:0000256" key="9">
    <source>
        <dbReference type="ARBA" id="ARBA00023150"/>
    </source>
</evidence>
<dbReference type="SMART" id="SM00729">
    <property type="entry name" value="Elp3"/>
    <property type="match status" value="1"/>
</dbReference>
<dbReference type="InterPro" id="IPR013785">
    <property type="entry name" value="Aldolase_TIM"/>
</dbReference>
<name>A0AAU9KMS0_9CILI</name>
<evidence type="ECO:0000256" key="10">
    <source>
        <dbReference type="ARBA" id="ARBA00023239"/>
    </source>
</evidence>
<evidence type="ECO:0000256" key="1">
    <source>
        <dbReference type="ARBA" id="ARBA00005046"/>
    </source>
</evidence>
<dbReference type="PANTHER" id="PTHR22960:SF0">
    <property type="entry name" value="MOLYBDENUM COFACTOR BIOSYNTHESIS PROTEIN 1"/>
    <property type="match status" value="1"/>
</dbReference>
<dbReference type="Pfam" id="PF04055">
    <property type="entry name" value="Radical_SAM"/>
    <property type="match status" value="1"/>
</dbReference>
<dbReference type="GO" id="GO:0006777">
    <property type="term" value="P:Mo-molybdopterin cofactor biosynthetic process"/>
    <property type="evidence" value="ECO:0007669"/>
    <property type="project" value="UniProtKB-KW"/>
</dbReference>
<dbReference type="InterPro" id="IPR006638">
    <property type="entry name" value="Elp3/MiaA/NifB-like_rSAM"/>
</dbReference>
<evidence type="ECO:0000256" key="6">
    <source>
        <dbReference type="ARBA" id="ARBA00023004"/>
    </source>
</evidence>
<evidence type="ECO:0000259" key="11">
    <source>
        <dbReference type="PROSITE" id="PS51918"/>
    </source>
</evidence>
<dbReference type="EMBL" id="CAJZBQ010000058">
    <property type="protein sequence ID" value="CAG9334632.1"/>
    <property type="molecule type" value="Genomic_DNA"/>
</dbReference>
<keyword evidence="5" id="KW-0547">Nucleotide-binding</keyword>
<organism evidence="12 13">
    <name type="scientific">Blepharisma stoltei</name>
    <dbReference type="NCBI Taxonomy" id="1481888"/>
    <lineage>
        <taxon>Eukaryota</taxon>
        <taxon>Sar</taxon>
        <taxon>Alveolata</taxon>
        <taxon>Ciliophora</taxon>
        <taxon>Postciliodesmatophora</taxon>
        <taxon>Heterotrichea</taxon>
        <taxon>Heterotrichida</taxon>
        <taxon>Blepharismidae</taxon>
        <taxon>Blepharisma</taxon>
    </lineage>
</organism>
<sequence>MATTLVDAYARIHNYLRLSLTAKCNFKCTYCYTPDVKPPKAVPYQFMLRLVRLFASQGVNKVRLTGGEPLIHPNVVEIARAVKSTPGINHLAITTNGLLLHRHLDGLLDAGLDSINLSLDTLVPAKFAFISKVDGFQKVWRSFEECLGKLKSIKLNCVVMNGVNDDEILDFVELTRHNDFSMRFIEFVPYTGNQWNDKRFFPYKNIIETIEKKYKIERINPQDPIARYYQIEGFKGSLGVIASITEPFCDKCNRLRITADGKFKVCLNSAREIDLNEEMTDEELIKVVKEELLMKPKEHGGIKNMIGNGNRPMISIGG</sequence>
<comment type="caution">
    <text evidence="12">The sequence shown here is derived from an EMBL/GenBank/DDBJ whole genome shotgun (WGS) entry which is preliminary data.</text>
</comment>
<dbReference type="Pfam" id="PF06463">
    <property type="entry name" value="Mob_synth_C"/>
    <property type="match status" value="1"/>
</dbReference>
<keyword evidence="6" id="KW-0408">Iron</keyword>
<evidence type="ECO:0000256" key="8">
    <source>
        <dbReference type="ARBA" id="ARBA00023134"/>
    </source>
</evidence>
<evidence type="ECO:0000256" key="5">
    <source>
        <dbReference type="ARBA" id="ARBA00022741"/>
    </source>
</evidence>
<dbReference type="SFLD" id="SFLDG01383">
    <property type="entry name" value="cyclic_pyranopterin_phosphate"/>
    <property type="match status" value="1"/>
</dbReference>
<keyword evidence="2" id="KW-0004">4Fe-4S</keyword>
<dbReference type="Proteomes" id="UP001162131">
    <property type="component" value="Unassembled WGS sequence"/>
</dbReference>
<comment type="pathway">
    <text evidence="1">Cofactor biosynthesis; molybdopterin biosynthesis.</text>
</comment>
<evidence type="ECO:0000256" key="4">
    <source>
        <dbReference type="ARBA" id="ARBA00022723"/>
    </source>
</evidence>